<comment type="pathway">
    <text evidence="3">Siderophore biosynthesis.</text>
</comment>
<feature type="domain" description="Tryptophan synthase beta chain-like PALP" evidence="10">
    <location>
        <begin position="2"/>
        <end position="288"/>
    </location>
</feature>
<dbReference type="PROSITE" id="PS00901">
    <property type="entry name" value="CYS_SYNTHASE"/>
    <property type="match status" value="1"/>
</dbReference>
<keyword evidence="8" id="KW-0808">Transferase</keyword>
<evidence type="ECO:0000256" key="7">
    <source>
        <dbReference type="ARBA" id="ARBA00016985"/>
    </source>
</evidence>
<organism evidence="11 12">
    <name type="scientific">Streptomyces katrae</name>
    <dbReference type="NCBI Taxonomy" id="68223"/>
    <lineage>
        <taxon>Bacteria</taxon>
        <taxon>Bacillati</taxon>
        <taxon>Actinomycetota</taxon>
        <taxon>Actinomycetes</taxon>
        <taxon>Kitasatosporales</taxon>
        <taxon>Streptomycetaceae</taxon>
        <taxon>Streptomyces</taxon>
    </lineage>
</organism>
<proteinExistence type="inferred from homology"/>
<dbReference type="PANTHER" id="PTHR10314">
    <property type="entry name" value="CYSTATHIONINE BETA-SYNTHASE"/>
    <property type="match status" value="1"/>
</dbReference>
<dbReference type="SUPFAM" id="SSF53686">
    <property type="entry name" value="Tryptophan synthase beta subunit-like PLP-dependent enzymes"/>
    <property type="match status" value="1"/>
</dbReference>
<comment type="caution">
    <text evidence="11">The sequence shown here is derived from an EMBL/GenBank/DDBJ whole genome shotgun (WGS) entry which is preliminary data.</text>
</comment>
<dbReference type="EC" id="2.5.1.140" evidence="6"/>
<keyword evidence="12" id="KW-1185">Reference proteome</keyword>
<name>A0ABT7GQ71_9ACTN</name>
<dbReference type="InterPro" id="IPR036052">
    <property type="entry name" value="TrpB-like_PALP_sf"/>
</dbReference>
<evidence type="ECO:0000256" key="8">
    <source>
        <dbReference type="ARBA" id="ARBA00022679"/>
    </source>
</evidence>
<dbReference type="InterPro" id="IPR001216">
    <property type="entry name" value="P-phosphate_BS"/>
</dbReference>
<dbReference type="RefSeq" id="WP_285341029.1">
    <property type="nucleotide sequence ID" value="NZ_JASITI010000006.1"/>
</dbReference>
<comment type="similarity">
    <text evidence="4">Belongs to the cysteine synthase/cystathionine beta-synthase family. SbnA subfamily.</text>
</comment>
<comment type="subunit">
    <text evidence="5">Homodimer.</text>
</comment>
<evidence type="ECO:0000256" key="6">
    <source>
        <dbReference type="ARBA" id="ARBA00012331"/>
    </source>
</evidence>
<evidence type="ECO:0000313" key="11">
    <source>
        <dbReference type="EMBL" id="MDK9495411.1"/>
    </source>
</evidence>
<dbReference type="NCBIfam" id="TIGR03945">
    <property type="entry name" value="PLP_SbnA_fam"/>
    <property type="match status" value="1"/>
</dbReference>
<protein>
    <recommendedName>
        <fullName evidence="7">N-(2-amino-2-carboxyethyl)-L-glutamate synthase</fullName>
        <ecNumber evidence="6">2.5.1.140</ecNumber>
    </recommendedName>
</protein>
<dbReference type="EMBL" id="JASITI010000006">
    <property type="protein sequence ID" value="MDK9495411.1"/>
    <property type="molecule type" value="Genomic_DNA"/>
</dbReference>
<dbReference type="InterPro" id="IPR001926">
    <property type="entry name" value="TrpB-like_PALP"/>
</dbReference>
<evidence type="ECO:0000256" key="4">
    <source>
        <dbReference type="ARBA" id="ARBA00008519"/>
    </source>
</evidence>
<comment type="cofactor">
    <cofactor evidence="1">
        <name>pyridoxal 5'-phosphate</name>
        <dbReference type="ChEBI" id="CHEBI:597326"/>
    </cofactor>
</comment>
<accession>A0ABT7GQ71</accession>
<dbReference type="Gene3D" id="3.40.50.1100">
    <property type="match status" value="2"/>
</dbReference>
<evidence type="ECO:0000256" key="3">
    <source>
        <dbReference type="ARBA" id="ARBA00004924"/>
    </source>
</evidence>
<dbReference type="InterPro" id="IPR023927">
    <property type="entry name" value="SbnA"/>
</dbReference>
<evidence type="ECO:0000259" key="10">
    <source>
        <dbReference type="Pfam" id="PF00291"/>
    </source>
</evidence>
<evidence type="ECO:0000313" key="12">
    <source>
        <dbReference type="Proteomes" id="UP001223390"/>
    </source>
</evidence>
<evidence type="ECO:0000256" key="5">
    <source>
        <dbReference type="ARBA" id="ARBA00011738"/>
    </source>
</evidence>
<dbReference type="Pfam" id="PF00291">
    <property type="entry name" value="PALP"/>
    <property type="match status" value="1"/>
</dbReference>
<evidence type="ECO:0000256" key="2">
    <source>
        <dbReference type="ARBA" id="ARBA00004056"/>
    </source>
</evidence>
<comment type="function">
    <text evidence="2">Catalyzes the synthesis of N-((2S)-2-amino-2-carboxyethyl)-L-glutamate (ACEGA) from O-phospho-L-serine and L-glutamate. Involved in the biosynthesis of L-2,3-diaminopropionic acid (L-Dap), a precursor of staphyloferrin B and antibiotics.</text>
</comment>
<sequence length="334" mass="35246">MGDTPLVELERLSADHGLRIHAKMERFNPGGSIKDRSALSMLLEGLRTGEAVPGRTTVIESSSGNLAIGLAQICCYHGLRFICVVDPRTTEQNLAILRAYGAEVELVTVPDPATGEFLPQRLRRVAQLAASVPHAYVPGQYSNPLNPRAHLETMREIHQALPGPVDYVFCATGTTGTLGGCAAYVRRHGLSTTVVAVDAVGSRLFDSPVSCSRLIPGHGAAVVPALFDPTAADRVVHVSDLDAVAGCRRLVRREAILAGGSSGALVAALERLAPEIPAGSTCVLILPDGGDRYLDTIYSDHWVRRHFGEVPLPAQGAHDADDAYGALPAATASG</sequence>
<dbReference type="Proteomes" id="UP001223390">
    <property type="component" value="Unassembled WGS sequence"/>
</dbReference>
<reference evidence="11 12" key="1">
    <citation type="submission" date="2023-05" db="EMBL/GenBank/DDBJ databases">
        <title>Sequencing and Assembly of Streptomyces sp. NP73.</title>
        <authorList>
            <person name="Konwar A.N."/>
            <person name="Saikia K."/>
            <person name="Thakur D."/>
        </authorList>
    </citation>
    <scope>NUCLEOTIDE SEQUENCE [LARGE SCALE GENOMIC DNA]</scope>
    <source>
        <strain evidence="11 12">NP73</strain>
    </source>
</reference>
<keyword evidence="9" id="KW-0663">Pyridoxal phosphate</keyword>
<evidence type="ECO:0000256" key="1">
    <source>
        <dbReference type="ARBA" id="ARBA00001933"/>
    </source>
</evidence>
<dbReference type="InterPro" id="IPR050214">
    <property type="entry name" value="Cys_Synth/Cystath_Beta-Synth"/>
</dbReference>
<gene>
    <name evidence="11" type="primary">sbnA</name>
    <name evidence="11" type="ORF">QEZ40_006059</name>
</gene>
<evidence type="ECO:0000256" key="9">
    <source>
        <dbReference type="ARBA" id="ARBA00022898"/>
    </source>
</evidence>
<dbReference type="CDD" id="cd01561">
    <property type="entry name" value="CBS_like"/>
    <property type="match status" value="1"/>
</dbReference>